<protein>
    <submittedName>
        <fullName evidence="1">Uncharacterized protein</fullName>
    </submittedName>
</protein>
<gene>
    <name evidence="1" type="ORF">MZO42_19200</name>
</gene>
<name>A0ABU3NAL1_9SPHN</name>
<dbReference type="EMBL" id="JALMLT010000005">
    <property type="protein sequence ID" value="MDT8760832.1"/>
    <property type="molecule type" value="Genomic_DNA"/>
</dbReference>
<proteinExistence type="predicted"/>
<organism evidence="1">
    <name type="scientific">Sphingomonas psychrotolerans</name>
    <dbReference type="NCBI Taxonomy" id="1327635"/>
    <lineage>
        <taxon>Bacteria</taxon>
        <taxon>Pseudomonadati</taxon>
        <taxon>Pseudomonadota</taxon>
        <taxon>Alphaproteobacteria</taxon>
        <taxon>Sphingomonadales</taxon>
        <taxon>Sphingomonadaceae</taxon>
        <taxon>Sphingomonas</taxon>
    </lineage>
</organism>
<accession>A0ABU3NAL1</accession>
<sequence length="75" mass="7871">MRPGDRPGTLLPSAEAIALLDERAAAGHEIFGAEGFRMRPDGKREALLELIVDVSGEAAPPVAGGSYRGCARLCH</sequence>
<comment type="caution">
    <text evidence="1">The sequence shown here is derived from an EMBL/GenBank/DDBJ whole genome shotgun (WGS) entry which is preliminary data.</text>
</comment>
<reference evidence="1" key="1">
    <citation type="submission" date="2022-04" db="EMBL/GenBank/DDBJ databases">
        <title>Tomato heritable bacteria conferring resistance against bacterial wilt.</title>
        <authorList>
            <person name="Yin J."/>
        </authorList>
    </citation>
    <scope>NUCLEOTIDE SEQUENCE</scope>
    <source>
        <strain evidence="1">Cra20</strain>
    </source>
</reference>
<evidence type="ECO:0000313" key="1">
    <source>
        <dbReference type="EMBL" id="MDT8760832.1"/>
    </source>
</evidence>